<dbReference type="Proteomes" id="UP000199444">
    <property type="component" value="Unassembled WGS sequence"/>
</dbReference>
<feature type="domain" description="Pyruvate carboxyltransferase" evidence="4">
    <location>
        <begin position="7"/>
        <end position="274"/>
    </location>
</feature>
<keyword evidence="3 5" id="KW-0456">Lyase</keyword>
<comment type="similarity">
    <text evidence="1">Belongs to the HMG-CoA lyase family.</text>
</comment>
<protein>
    <submittedName>
        <fullName evidence="5">Hydroxymethylglutaryl-CoA lyase</fullName>
    </submittedName>
</protein>
<accession>A0A1H0YX51</accession>
<dbReference type="CDD" id="cd07938">
    <property type="entry name" value="DRE_TIM_HMGL"/>
    <property type="match status" value="1"/>
</dbReference>
<evidence type="ECO:0000256" key="1">
    <source>
        <dbReference type="ARBA" id="ARBA00009405"/>
    </source>
</evidence>
<dbReference type="FunFam" id="3.20.20.70:FF:000071">
    <property type="entry name" value="Hydroxymethylglutaryl-CoA lyase"/>
    <property type="match status" value="1"/>
</dbReference>
<dbReference type="NCBIfam" id="NF004283">
    <property type="entry name" value="PRK05692.1"/>
    <property type="match status" value="1"/>
</dbReference>
<dbReference type="GO" id="GO:0006552">
    <property type="term" value="P:L-leucine catabolic process"/>
    <property type="evidence" value="ECO:0007669"/>
    <property type="project" value="TreeGrafter"/>
</dbReference>
<dbReference type="InterPro" id="IPR013785">
    <property type="entry name" value="Aldolase_TIM"/>
</dbReference>
<dbReference type="AlphaFoldDB" id="A0A1H0YX51"/>
<dbReference type="GO" id="GO:0046872">
    <property type="term" value="F:metal ion binding"/>
    <property type="evidence" value="ECO:0007669"/>
    <property type="project" value="UniProtKB-KW"/>
</dbReference>
<evidence type="ECO:0000256" key="2">
    <source>
        <dbReference type="ARBA" id="ARBA00022723"/>
    </source>
</evidence>
<evidence type="ECO:0000313" key="6">
    <source>
        <dbReference type="Proteomes" id="UP000199444"/>
    </source>
</evidence>
<dbReference type="EMBL" id="FNKD01000001">
    <property type="protein sequence ID" value="SDQ19426.1"/>
    <property type="molecule type" value="Genomic_DNA"/>
</dbReference>
<dbReference type="STRING" id="553311.SAMN05216231_0887"/>
<reference evidence="5 6" key="1">
    <citation type="submission" date="2016-10" db="EMBL/GenBank/DDBJ databases">
        <authorList>
            <person name="de Groot N.N."/>
        </authorList>
    </citation>
    <scope>NUCLEOTIDE SEQUENCE [LARGE SCALE GENOMIC DNA]</scope>
    <source>
        <strain evidence="5 6">CGMCC 1.10449</strain>
    </source>
</reference>
<sequence>MQWPKYVQLKEVGPRDGLQNEKRWIPTADKVAWINKLSDSGVKEIEYSSFVHPKWIPALSDAREVGRQIKRNPDVFYSALVPNLKGLQHALETGIDGASVFMSASETHNRKNINKSIADTFPVLGQVVHEAKQANKRVTGYVSTVFYCPFEGKITPEQVVRVCEKLFEYGADEISLGDTIGSAVPSQVEQLLEAILSRFPEDKIIMHFHNTRGMAIANIMRSLQYGVSRFDSSVGGLGGCPYAPGAAGNVATNDVLYLLHGLGIDTGIQENKIQEAAFFIQDKLKKELPSKSLAYAVSGRGI</sequence>
<evidence type="ECO:0000259" key="4">
    <source>
        <dbReference type="PROSITE" id="PS50991"/>
    </source>
</evidence>
<gene>
    <name evidence="5" type="ORF">SAMN05216231_0887</name>
</gene>
<dbReference type="GO" id="GO:0046951">
    <property type="term" value="P:ketone body biosynthetic process"/>
    <property type="evidence" value="ECO:0007669"/>
    <property type="project" value="TreeGrafter"/>
</dbReference>
<dbReference type="PANTHER" id="PTHR42738:SF7">
    <property type="entry name" value="HYDROXYMETHYLGLUTARYL-COA LYASE"/>
    <property type="match status" value="1"/>
</dbReference>
<dbReference type="Pfam" id="PF00682">
    <property type="entry name" value="HMGL-like"/>
    <property type="match status" value="1"/>
</dbReference>
<dbReference type="SUPFAM" id="SSF51569">
    <property type="entry name" value="Aldolase"/>
    <property type="match status" value="1"/>
</dbReference>
<dbReference type="PROSITE" id="PS50991">
    <property type="entry name" value="PYR_CT"/>
    <property type="match status" value="1"/>
</dbReference>
<dbReference type="InterPro" id="IPR000891">
    <property type="entry name" value="PYR_CT"/>
</dbReference>
<organism evidence="5 6">
    <name type="scientific">Virgibacillus salinus</name>
    <dbReference type="NCBI Taxonomy" id="553311"/>
    <lineage>
        <taxon>Bacteria</taxon>
        <taxon>Bacillati</taxon>
        <taxon>Bacillota</taxon>
        <taxon>Bacilli</taxon>
        <taxon>Bacillales</taxon>
        <taxon>Bacillaceae</taxon>
        <taxon>Virgibacillus</taxon>
    </lineage>
</organism>
<dbReference type="InterPro" id="IPR043594">
    <property type="entry name" value="HMGL"/>
</dbReference>
<evidence type="ECO:0000313" key="5">
    <source>
        <dbReference type="EMBL" id="SDQ19426.1"/>
    </source>
</evidence>
<dbReference type="RefSeq" id="WP_092491732.1">
    <property type="nucleotide sequence ID" value="NZ_FNKD01000001.1"/>
</dbReference>
<dbReference type="PANTHER" id="PTHR42738">
    <property type="entry name" value="HYDROXYMETHYLGLUTARYL-COA LYASE"/>
    <property type="match status" value="1"/>
</dbReference>
<keyword evidence="6" id="KW-1185">Reference proteome</keyword>
<dbReference type="Gene3D" id="3.20.20.70">
    <property type="entry name" value="Aldolase class I"/>
    <property type="match status" value="1"/>
</dbReference>
<keyword evidence="2" id="KW-0479">Metal-binding</keyword>
<proteinExistence type="inferred from homology"/>
<dbReference type="GO" id="GO:0004419">
    <property type="term" value="F:hydroxymethylglutaryl-CoA lyase activity"/>
    <property type="evidence" value="ECO:0007669"/>
    <property type="project" value="TreeGrafter"/>
</dbReference>
<name>A0A1H0YX51_9BACI</name>
<evidence type="ECO:0000256" key="3">
    <source>
        <dbReference type="ARBA" id="ARBA00023239"/>
    </source>
</evidence>